<keyword evidence="5" id="KW-0274">FAD</keyword>
<evidence type="ECO:0000256" key="4">
    <source>
        <dbReference type="ARBA" id="ARBA00022723"/>
    </source>
</evidence>
<dbReference type="Gene3D" id="2.40.30.10">
    <property type="entry name" value="Translation factors"/>
    <property type="match status" value="1"/>
</dbReference>
<gene>
    <name evidence="11" type="ORF">A2782_04095</name>
</gene>
<evidence type="ECO:0000256" key="5">
    <source>
        <dbReference type="ARBA" id="ARBA00022827"/>
    </source>
</evidence>
<dbReference type="PROSITE" id="PS51384">
    <property type="entry name" value="FAD_FR"/>
    <property type="match status" value="1"/>
</dbReference>
<dbReference type="GO" id="GO:0016491">
    <property type="term" value="F:oxidoreductase activity"/>
    <property type="evidence" value="ECO:0007669"/>
    <property type="project" value="UniProtKB-KW"/>
</dbReference>
<dbReference type="InterPro" id="IPR001433">
    <property type="entry name" value="OxRdtase_FAD/NAD-bd"/>
</dbReference>
<name>A0A1G1V3X1_9BACT</name>
<feature type="transmembrane region" description="Helical" evidence="9">
    <location>
        <begin position="167"/>
        <end position="200"/>
    </location>
</feature>
<dbReference type="Pfam" id="PF00175">
    <property type="entry name" value="NAD_binding_1"/>
    <property type="match status" value="1"/>
</dbReference>
<comment type="cofactor">
    <cofactor evidence="1">
        <name>FAD</name>
        <dbReference type="ChEBI" id="CHEBI:57692"/>
    </cofactor>
</comment>
<evidence type="ECO:0000256" key="1">
    <source>
        <dbReference type="ARBA" id="ARBA00001974"/>
    </source>
</evidence>
<keyword evidence="8" id="KW-0411">Iron-sulfur</keyword>
<reference evidence="11 12" key="1">
    <citation type="journal article" date="2016" name="Nat. Commun.">
        <title>Thousands of microbial genomes shed light on interconnected biogeochemical processes in an aquifer system.</title>
        <authorList>
            <person name="Anantharaman K."/>
            <person name="Brown C.T."/>
            <person name="Hug L.A."/>
            <person name="Sharon I."/>
            <person name="Castelle C.J."/>
            <person name="Probst A.J."/>
            <person name="Thomas B.C."/>
            <person name="Singh A."/>
            <person name="Wilkins M.J."/>
            <person name="Karaoz U."/>
            <person name="Brodie E.L."/>
            <person name="Williams K.H."/>
            <person name="Hubbard S.S."/>
            <person name="Banfield J.F."/>
        </authorList>
    </citation>
    <scope>NUCLEOTIDE SEQUENCE [LARGE SCALE GENOMIC DNA]</scope>
</reference>
<dbReference type="PRINTS" id="PR00410">
    <property type="entry name" value="PHEHYDRXLASE"/>
</dbReference>
<keyword evidence="7" id="KW-0408">Iron</keyword>
<dbReference type="InterPro" id="IPR017938">
    <property type="entry name" value="Riboflavin_synthase-like_b-brl"/>
</dbReference>
<dbReference type="Gene3D" id="3.40.50.80">
    <property type="entry name" value="Nucleotide-binding domain of ferredoxin-NADP reductase (FNR) module"/>
    <property type="match status" value="1"/>
</dbReference>
<evidence type="ECO:0000313" key="12">
    <source>
        <dbReference type="Proteomes" id="UP000177967"/>
    </source>
</evidence>
<evidence type="ECO:0000256" key="7">
    <source>
        <dbReference type="ARBA" id="ARBA00023004"/>
    </source>
</evidence>
<dbReference type="InterPro" id="IPR039261">
    <property type="entry name" value="FNR_nucleotide-bd"/>
</dbReference>
<keyword evidence="2" id="KW-0285">Flavoprotein</keyword>
<feature type="domain" description="FAD-binding FR-type" evidence="10">
    <location>
        <begin position="247"/>
        <end position="350"/>
    </location>
</feature>
<dbReference type="PANTHER" id="PTHR47354:SF6">
    <property type="entry name" value="NADH OXIDOREDUCTASE HCR"/>
    <property type="match status" value="1"/>
</dbReference>
<comment type="caution">
    <text evidence="11">The sequence shown here is derived from an EMBL/GenBank/DDBJ whole genome shotgun (WGS) entry which is preliminary data.</text>
</comment>
<keyword evidence="9" id="KW-0812">Transmembrane</keyword>
<dbReference type="InterPro" id="IPR050415">
    <property type="entry name" value="MRET"/>
</dbReference>
<proteinExistence type="predicted"/>
<dbReference type="Proteomes" id="UP000177967">
    <property type="component" value="Unassembled WGS sequence"/>
</dbReference>
<feature type="transmembrane region" description="Helical" evidence="9">
    <location>
        <begin position="20"/>
        <end position="38"/>
    </location>
</feature>
<evidence type="ECO:0000313" key="11">
    <source>
        <dbReference type="EMBL" id="OGY10065.1"/>
    </source>
</evidence>
<protein>
    <recommendedName>
        <fullName evidence="10">FAD-binding FR-type domain-containing protein</fullName>
    </recommendedName>
</protein>
<evidence type="ECO:0000259" key="10">
    <source>
        <dbReference type="PROSITE" id="PS51384"/>
    </source>
</evidence>
<dbReference type="InterPro" id="IPR001709">
    <property type="entry name" value="Flavoprot_Pyr_Nucl_cyt_Rdtase"/>
</dbReference>
<sequence>MMSLVDKYLNGITMYRLTLYFLLLLCVFAIAFSAFGLLPFSPWAFLVSIFLLVASCWLANTAFAKFFNAPTNFESVYVTALILSLIITPATALSDVSFLFLAALLAMASKYILAIGKKHIFNPAAFSVVLTALTLKQAVSWWVGTPVMAAPVLLGGLLIARKTRKFWLVFTFLVVSSVFFFASLKQVFLSSPLLFFAFVMLTEPQTVPPTRILQMTYGGLVGLLTFYQAPEIALVLGNIFSYLISPKKKLLLAVDEKRKVGNSMWDFMFKTPKKLEYQPGQYMEWTLAHKNTDSRGSRRYFTLSSSPTEDTIRVGVKFDPNGSSFKKAMFNLKKGDEIVASHVTGEFTLPKDRSKKLVFVAGGIGVTPFRSMLKYLLDKKEKRSVIVFYTEEAADDFVYKDVLDNAQKELGIKVVYTITNRENVPSNWKGKVGRIDVKMLEEEVPDSPERLFFLSGPHSMVEGFRQTLLEMGVPKGQIKVDFFPGYA</sequence>
<dbReference type="AlphaFoldDB" id="A0A1G1V3X1"/>
<evidence type="ECO:0000256" key="3">
    <source>
        <dbReference type="ARBA" id="ARBA00022714"/>
    </source>
</evidence>
<accession>A0A1G1V3X1</accession>
<evidence type="ECO:0000256" key="9">
    <source>
        <dbReference type="SAM" id="Phobius"/>
    </source>
</evidence>
<dbReference type="SUPFAM" id="SSF63380">
    <property type="entry name" value="Riboflavin synthase domain-like"/>
    <property type="match status" value="1"/>
</dbReference>
<organism evidence="11 12">
    <name type="scientific">Candidatus Blackburnbacteria bacterium RIFCSPHIGHO2_01_FULL_43_15b</name>
    <dbReference type="NCBI Taxonomy" id="1797513"/>
    <lineage>
        <taxon>Bacteria</taxon>
        <taxon>Candidatus Blackburniibacteriota</taxon>
    </lineage>
</organism>
<dbReference type="PRINTS" id="PR00371">
    <property type="entry name" value="FPNCR"/>
</dbReference>
<feature type="transmembrane region" description="Helical" evidence="9">
    <location>
        <begin position="141"/>
        <end position="160"/>
    </location>
</feature>
<dbReference type="InterPro" id="IPR017927">
    <property type="entry name" value="FAD-bd_FR_type"/>
</dbReference>
<dbReference type="CDD" id="cd00322">
    <property type="entry name" value="FNR_like"/>
    <property type="match status" value="1"/>
</dbReference>
<evidence type="ECO:0000256" key="8">
    <source>
        <dbReference type="ARBA" id="ARBA00023014"/>
    </source>
</evidence>
<dbReference type="GO" id="GO:0046872">
    <property type="term" value="F:metal ion binding"/>
    <property type="evidence" value="ECO:0007669"/>
    <property type="project" value="UniProtKB-KW"/>
</dbReference>
<keyword evidence="3" id="KW-0001">2Fe-2S</keyword>
<dbReference type="SUPFAM" id="SSF52343">
    <property type="entry name" value="Ferredoxin reductase-like, C-terminal NADP-linked domain"/>
    <property type="match status" value="1"/>
</dbReference>
<evidence type="ECO:0000256" key="2">
    <source>
        <dbReference type="ARBA" id="ARBA00022630"/>
    </source>
</evidence>
<dbReference type="EMBL" id="MHBW01000001">
    <property type="protein sequence ID" value="OGY10065.1"/>
    <property type="molecule type" value="Genomic_DNA"/>
</dbReference>
<dbReference type="GO" id="GO:0051537">
    <property type="term" value="F:2 iron, 2 sulfur cluster binding"/>
    <property type="evidence" value="ECO:0007669"/>
    <property type="project" value="UniProtKB-KW"/>
</dbReference>
<keyword evidence="4" id="KW-0479">Metal-binding</keyword>
<feature type="transmembrane region" description="Helical" evidence="9">
    <location>
        <begin position="45"/>
        <end position="64"/>
    </location>
</feature>
<dbReference type="PANTHER" id="PTHR47354">
    <property type="entry name" value="NADH OXIDOREDUCTASE HCR"/>
    <property type="match status" value="1"/>
</dbReference>
<feature type="transmembrane region" description="Helical" evidence="9">
    <location>
        <begin position="76"/>
        <end position="107"/>
    </location>
</feature>
<keyword evidence="6" id="KW-0560">Oxidoreductase</keyword>
<keyword evidence="9" id="KW-0472">Membrane</keyword>
<dbReference type="STRING" id="1797513.A2782_04095"/>
<keyword evidence="9" id="KW-1133">Transmembrane helix</keyword>
<evidence type="ECO:0000256" key="6">
    <source>
        <dbReference type="ARBA" id="ARBA00023002"/>
    </source>
</evidence>